<feature type="domain" description="TRAF-type" evidence="6">
    <location>
        <begin position="219"/>
        <end position="275"/>
    </location>
</feature>
<dbReference type="Gene3D" id="3.30.40.10">
    <property type="entry name" value="Zinc/RING finger domain, C3HC4 (zinc finger)"/>
    <property type="match status" value="1"/>
</dbReference>
<evidence type="ECO:0000256" key="5">
    <source>
        <dbReference type="SAM" id="MobiDB-lite"/>
    </source>
</evidence>
<dbReference type="Proteomes" id="UP000813463">
    <property type="component" value="Chromosome 2"/>
</dbReference>
<dbReference type="InterPro" id="IPR001293">
    <property type="entry name" value="Znf_TRAF"/>
</dbReference>
<name>A0A9R0J0U5_SPIOL</name>
<keyword evidence="3 4" id="KW-0862">Zinc</keyword>
<evidence type="ECO:0000256" key="4">
    <source>
        <dbReference type="PROSITE-ProRule" id="PRU00207"/>
    </source>
</evidence>
<evidence type="ECO:0000259" key="6">
    <source>
        <dbReference type="PROSITE" id="PS50145"/>
    </source>
</evidence>
<dbReference type="Pfam" id="PF02176">
    <property type="entry name" value="zf-TRAF"/>
    <property type="match status" value="1"/>
</dbReference>
<sequence>MMEPDTSFTEVDLKQEKFEDVKEEGNKFSCDLCDKEMVHKMALVLLEGLSTACVDNTTGDMFKSPGTVAAEIRKEMLNYLTERSESFVAESFLSDEGLEEGKPGQPSDIISDFSEDFAALKRNILSRVSGWLLSDMREDKIDDFVQEMELNSFWLLDRREAIAQTLLKNVDYKNEFHCNMKFKSEEELKQHRPRCGFRTVLCRNEGCSATFSAAQMEQHDSICPFKMLSCEQKCPEILMRREMDRHCITVCPMKLVNCPFYSIGCKATVPSCNIKEHCLDNIRSHLLYALQYHHKGVSAEDLAPRADQIEQNSFDRLVGMQGVRSFTNAVKNLDSKLGPFEVVKKKNLDNEKDTKDSNSEEPSSETENKLDFEQNPAEDTKPAGNMKGSDEKSDSEQSPSKVSKKDELCAEESTKPNTEQITVEKTKKLEFKLPTDGNTKEYQDSELDVIEDMENIRI</sequence>
<evidence type="ECO:0000256" key="2">
    <source>
        <dbReference type="ARBA" id="ARBA00022771"/>
    </source>
</evidence>
<dbReference type="SUPFAM" id="SSF49599">
    <property type="entry name" value="TRAF domain-like"/>
    <property type="match status" value="1"/>
</dbReference>
<accession>A0A9R0J0U5</accession>
<evidence type="ECO:0000256" key="1">
    <source>
        <dbReference type="ARBA" id="ARBA00022723"/>
    </source>
</evidence>
<reference evidence="8" key="2">
    <citation type="submission" date="2025-08" db="UniProtKB">
        <authorList>
            <consortium name="RefSeq"/>
        </authorList>
    </citation>
    <scope>IDENTIFICATION</scope>
    <source>
        <tissue evidence="8">Leaf</tissue>
    </source>
</reference>
<feature type="compositionally biased region" description="Basic and acidic residues" evidence="5">
    <location>
        <begin position="403"/>
        <end position="414"/>
    </location>
</feature>
<proteinExistence type="predicted"/>
<dbReference type="PANTHER" id="PTHR10131:SF161">
    <property type="entry name" value="F26K24.24 PROTEIN"/>
    <property type="match status" value="1"/>
</dbReference>
<feature type="zinc finger region" description="TRAF-type" evidence="4">
    <location>
        <begin position="219"/>
        <end position="275"/>
    </location>
</feature>
<dbReference type="GO" id="GO:0005737">
    <property type="term" value="C:cytoplasm"/>
    <property type="evidence" value="ECO:0000318"/>
    <property type="project" value="GO_Central"/>
</dbReference>
<dbReference type="RefSeq" id="XP_021858468.1">
    <property type="nucleotide sequence ID" value="XM_022002776.2"/>
</dbReference>
<dbReference type="InterPro" id="IPR013083">
    <property type="entry name" value="Znf_RING/FYVE/PHD"/>
</dbReference>
<keyword evidence="1 4" id="KW-0479">Metal-binding</keyword>
<feature type="compositionally biased region" description="Basic and acidic residues" evidence="5">
    <location>
        <begin position="348"/>
        <end position="358"/>
    </location>
</feature>
<dbReference type="KEGG" id="soe:110797673"/>
<dbReference type="GO" id="GO:0008270">
    <property type="term" value="F:zinc ion binding"/>
    <property type="evidence" value="ECO:0007669"/>
    <property type="project" value="UniProtKB-KW"/>
</dbReference>
<dbReference type="GeneID" id="110797673"/>
<evidence type="ECO:0000313" key="7">
    <source>
        <dbReference type="Proteomes" id="UP000813463"/>
    </source>
</evidence>
<reference evidence="7" key="1">
    <citation type="journal article" date="2021" name="Nat. Commun.">
        <title>Genomic analyses provide insights into spinach domestication and the genetic basis of agronomic traits.</title>
        <authorList>
            <person name="Cai X."/>
            <person name="Sun X."/>
            <person name="Xu C."/>
            <person name="Sun H."/>
            <person name="Wang X."/>
            <person name="Ge C."/>
            <person name="Zhang Z."/>
            <person name="Wang Q."/>
            <person name="Fei Z."/>
            <person name="Jiao C."/>
            <person name="Wang Q."/>
        </authorList>
    </citation>
    <scope>NUCLEOTIDE SEQUENCE [LARGE SCALE GENOMIC DNA]</scope>
    <source>
        <strain evidence="7">cv. Varoflay</strain>
    </source>
</reference>
<evidence type="ECO:0000256" key="3">
    <source>
        <dbReference type="ARBA" id="ARBA00022833"/>
    </source>
</evidence>
<dbReference type="OrthoDB" id="1737200at2759"/>
<keyword evidence="2 4" id="KW-0863">Zinc-finger</keyword>
<dbReference type="PROSITE" id="PS50145">
    <property type="entry name" value="ZF_TRAF"/>
    <property type="match status" value="1"/>
</dbReference>
<organism evidence="7 8">
    <name type="scientific">Spinacia oleracea</name>
    <name type="common">Spinach</name>
    <dbReference type="NCBI Taxonomy" id="3562"/>
    <lineage>
        <taxon>Eukaryota</taxon>
        <taxon>Viridiplantae</taxon>
        <taxon>Streptophyta</taxon>
        <taxon>Embryophyta</taxon>
        <taxon>Tracheophyta</taxon>
        <taxon>Spermatophyta</taxon>
        <taxon>Magnoliopsida</taxon>
        <taxon>eudicotyledons</taxon>
        <taxon>Gunneridae</taxon>
        <taxon>Pentapetalae</taxon>
        <taxon>Caryophyllales</taxon>
        <taxon>Chenopodiaceae</taxon>
        <taxon>Chenopodioideae</taxon>
        <taxon>Anserineae</taxon>
        <taxon>Spinacia</taxon>
    </lineage>
</organism>
<evidence type="ECO:0000313" key="8">
    <source>
        <dbReference type="RefSeq" id="XP_021858468.1"/>
    </source>
</evidence>
<gene>
    <name evidence="8" type="primary">LOC110797673</name>
</gene>
<dbReference type="PANTHER" id="PTHR10131">
    <property type="entry name" value="TNF RECEPTOR ASSOCIATED FACTOR"/>
    <property type="match status" value="1"/>
</dbReference>
<protein>
    <recommendedName>
        <fullName evidence="6">TRAF-type domain-containing protein</fullName>
    </recommendedName>
</protein>
<keyword evidence="7" id="KW-1185">Reference proteome</keyword>
<dbReference type="AlphaFoldDB" id="A0A9R0J0U5"/>
<feature type="region of interest" description="Disordered" evidence="5">
    <location>
        <begin position="348"/>
        <end position="422"/>
    </location>
</feature>